<evidence type="ECO:0000256" key="3">
    <source>
        <dbReference type="ARBA" id="ARBA00022763"/>
    </source>
</evidence>
<dbReference type="InterPro" id="IPR010316">
    <property type="entry name" value="AlkA_N"/>
</dbReference>
<dbReference type="EMBL" id="JBHLYQ010000006">
    <property type="protein sequence ID" value="MFC0080826.1"/>
    <property type="molecule type" value="Genomic_DNA"/>
</dbReference>
<evidence type="ECO:0000256" key="4">
    <source>
        <dbReference type="ARBA" id="ARBA00023204"/>
    </source>
</evidence>
<organism evidence="8 9">
    <name type="scientific">Aciditerrimonas ferrireducens</name>
    <dbReference type="NCBI Taxonomy" id="667306"/>
    <lineage>
        <taxon>Bacteria</taxon>
        <taxon>Bacillati</taxon>
        <taxon>Actinomycetota</taxon>
        <taxon>Acidimicrobiia</taxon>
        <taxon>Acidimicrobiales</taxon>
        <taxon>Acidimicrobiaceae</taxon>
        <taxon>Aciditerrimonas</taxon>
    </lineage>
</organism>
<sequence length="337" mass="37088">MGKVSFEVEVPPPFRLDLTVWALRRRPHNTIDLWDGTTYQRVLAVDSAPVLVSARQVRPNRPAPASTVLRVVVSRRGADPDEAEATEVRRILEAMLGLGIDLSRFYKLTARDERLANLAERFRGLRPPRFASVFEALVNAVACQQLSLTVGIHLLDRLAGAFGPEVKLRGAPPGFPVPGQLASTEPTDLRRLGFSRAKASSIIEVARRVASGDLDLEALARTDEKTARTVLLSLPGIGRWSAEYVLLRGLGRLGTLPGDDVGARNSLRRYFELPGKVGYEEIASLARRWWPFGGIVYFHLLLEGLARDGHLSNSMTWREGSGQAPSATQRGERPATE</sequence>
<dbReference type="SMART" id="SM00478">
    <property type="entry name" value="ENDO3c"/>
    <property type="match status" value="1"/>
</dbReference>
<evidence type="ECO:0000256" key="5">
    <source>
        <dbReference type="SAM" id="MobiDB-lite"/>
    </source>
</evidence>
<accession>A0ABV6BZG9</accession>
<protein>
    <recommendedName>
        <fullName evidence="2">DNA-3-methyladenine glycosylase II</fullName>
        <ecNumber evidence="2">3.2.2.21</ecNumber>
    </recommendedName>
</protein>
<evidence type="ECO:0000256" key="1">
    <source>
        <dbReference type="ARBA" id="ARBA00000086"/>
    </source>
</evidence>
<dbReference type="Pfam" id="PF00730">
    <property type="entry name" value="HhH-GPD"/>
    <property type="match status" value="1"/>
</dbReference>
<evidence type="ECO:0000256" key="2">
    <source>
        <dbReference type="ARBA" id="ARBA00012000"/>
    </source>
</evidence>
<feature type="domain" description="HhH-GPD" evidence="6">
    <location>
        <begin position="142"/>
        <end position="308"/>
    </location>
</feature>
<dbReference type="InterPro" id="IPR051912">
    <property type="entry name" value="Alkylbase_DNA_Glycosylase/TA"/>
</dbReference>
<dbReference type="Gene3D" id="3.30.310.20">
    <property type="entry name" value="DNA-3-methyladenine glycosylase AlkA, N-terminal domain"/>
    <property type="match status" value="1"/>
</dbReference>
<evidence type="ECO:0000313" key="9">
    <source>
        <dbReference type="Proteomes" id="UP001589788"/>
    </source>
</evidence>
<reference evidence="8 9" key="1">
    <citation type="submission" date="2024-09" db="EMBL/GenBank/DDBJ databases">
        <authorList>
            <person name="Sun Q."/>
            <person name="Mori K."/>
        </authorList>
    </citation>
    <scope>NUCLEOTIDE SEQUENCE [LARGE SCALE GENOMIC DNA]</scope>
    <source>
        <strain evidence="8 9">JCM 15389</strain>
    </source>
</reference>
<dbReference type="Gene3D" id="1.10.340.30">
    <property type="entry name" value="Hypothetical protein, domain 2"/>
    <property type="match status" value="1"/>
</dbReference>
<dbReference type="PANTHER" id="PTHR43003:SF5">
    <property type="entry name" value="DNA-3-METHYLADENINE GLYCOSYLASE"/>
    <property type="match status" value="1"/>
</dbReference>
<keyword evidence="3" id="KW-0227">DNA damage</keyword>
<proteinExistence type="predicted"/>
<evidence type="ECO:0000259" key="7">
    <source>
        <dbReference type="SMART" id="SM01009"/>
    </source>
</evidence>
<dbReference type="InterPro" id="IPR003265">
    <property type="entry name" value="HhH-GPD_domain"/>
</dbReference>
<gene>
    <name evidence="8" type="ORF">ACFFRE_01470</name>
</gene>
<dbReference type="InterPro" id="IPR037046">
    <property type="entry name" value="AlkA_N_sf"/>
</dbReference>
<feature type="domain" description="DNA-3-methyladenine glycosylase AlkA N-terminal" evidence="7">
    <location>
        <begin position="5"/>
        <end position="132"/>
    </location>
</feature>
<feature type="region of interest" description="Disordered" evidence="5">
    <location>
        <begin position="316"/>
        <end position="337"/>
    </location>
</feature>
<dbReference type="InterPro" id="IPR011257">
    <property type="entry name" value="DNA_glycosylase"/>
</dbReference>
<evidence type="ECO:0000313" key="8">
    <source>
        <dbReference type="EMBL" id="MFC0080826.1"/>
    </source>
</evidence>
<keyword evidence="9" id="KW-1185">Reference proteome</keyword>
<dbReference type="PANTHER" id="PTHR43003">
    <property type="entry name" value="DNA-3-METHYLADENINE GLYCOSYLASE"/>
    <property type="match status" value="1"/>
</dbReference>
<dbReference type="EC" id="3.2.2.21" evidence="2"/>
<name>A0ABV6BZG9_9ACTN</name>
<keyword evidence="4" id="KW-0234">DNA repair</keyword>
<dbReference type="RefSeq" id="WP_377787429.1">
    <property type="nucleotide sequence ID" value="NZ_JBHLYQ010000006.1"/>
</dbReference>
<comment type="caution">
    <text evidence="8">The sequence shown here is derived from an EMBL/GenBank/DDBJ whole genome shotgun (WGS) entry which is preliminary data.</text>
</comment>
<dbReference type="SUPFAM" id="SSF48150">
    <property type="entry name" value="DNA-glycosylase"/>
    <property type="match status" value="1"/>
</dbReference>
<dbReference type="SMART" id="SM01009">
    <property type="entry name" value="AlkA_N"/>
    <property type="match status" value="1"/>
</dbReference>
<dbReference type="CDD" id="cd00056">
    <property type="entry name" value="ENDO3c"/>
    <property type="match status" value="1"/>
</dbReference>
<evidence type="ECO:0000259" key="6">
    <source>
        <dbReference type="SMART" id="SM00478"/>
    </source>
</evidence>
<dbReference type="Proteomes" id="UP001589788">
    <property type="component" value="Unassembled WGS sequence"/>
</dbReference>
<comment type="catalytic activity">
    <reaction evidence="1">
        <text>Hydrolysis of alkylated DNA, releasing 3-methyladenine, 3-methylguanine, 7-methylguanine and 7-methyladenine.</text>
        <dbReference type="EC" id="3.2.2.21"/>
    </reaction>
</comment>